<reference evidence="11" key="1">
    <citation type="submission" date="2015-12" db="EMBL/GenBank/DDBJ databases">
        <title>De novo transcriptome assembly of four potential Pierce s Disease insect vectors from Arizona vineyards.</title>
        <authorList>
            <person name="Tassone E.E."/>
        </authorList>
    </citation>
    <scope>NUCLEOTIDE SEQUENCE</scope>
</reference>
<keyword evidence="6" id="KW-0539">Nucleus</keyword>
<keyword evidence="2" id="KW-0698">rRNA processing</keyword>
<dbReference type="FunFam" id="2.130.10.10:FF:000121">
    <property type="entry name" value="U3 small nucleolar RNA-associated protein 18 homolog"/>
    <property type="match status" value="1"/>
</dbReference>
<protein>
    <recommendedName>
        <fullName evidence="9">U3 small nucleolar RNA-associated protein 18 homolog</fullName>
    </recommendedName>
    <alternativeName>
        <fullName evidence="10">WD repeat-containing protein 50</fullName>
    </alternativeName>
</protein>
<comment type="subcellular location">
    <subcellularLocation>
        <location evidence="1">Nucleus</location>
        <location evidence="1">Nucleolus</location>
    </subcellularLocation>
</comment>
<evidence type="ECO:0000256" key="10">
    <source>
        <dbReference type="ARBA" id="ARBA00075773"/>
    </source>
</evidence>
<evidence type="ECO:0000256" key="3">
    <source>
        <dbReference type="ARBA" id="ARBA00022553"/>
    </source>
</evidence>
<dbReference type="InterPro" id="IPR036322">
    <property type="entry name" value="WD40_repeat_dom_sf"/>
</dbReference>
<gene>
    <name evidence="11" type="ORF">g.11140</name>
</gene>
<comment type="similarity">
    <text evidence="7">Belongs to the WD repeat UTP18 family.</text>
</comment>
<evidence type="ECO:0000256" key="6">
    <source>
        <dbReference type="ARBA" id="ARBA00023242"/>
    </source>
</evidence>
<dbReference type="GO" id="GO:0034388">
    <property type="term" value="C:Pwp2p-containing subcomplex of 90S preribosome"/>
    <property type="evidence" value="ECO:0007669"/>
    <property type="project" value="TreeGrafter"/>
</dbReference>
<evidence type="ECO:0000256" key="7">
    <source>
        <dbReference type="ARBA" id="ARBA00025767"/>
    </source>
</evidence>
<dbReference type="InterPro" id="IPR015943">
    <property type="entry name" value="WD40/YVTN_repeat-like_dom_sf"/>
</dbReference>
<dbReference type="PANTHER" id="PTHR18359">
    <property type="entry name" value="WD-REPEAT PROTEIN-RELATED"/>
    <property type="match status" value="1"/>
</dbReference>
<dbReference type="InterPro" id="IPR001680">
    <property type="entry name" value="WD40_rpt"/>
</dbReference>
<comment type="function">
    <text evidence="8">Part of the small subunit (SSU) processome, first precursor of the small eukaryotic ribosomal subunit. During the assembly of the SSU processome in the nucleolus, many ribosome biogenesis factors, an RNA chaperone and ribosomal proteins associate with the nascent pre-rRNA and work in concert to generate RNA folding, modifications, rearrangements and cleavage as well as targeted degradation of pre-ribosomal RNA by the RNA exosome. Involved in nucleolar processing of pre-18S ribosomal RNA.</text>
</comment>
<evidence type="ECO:0000256" key="5">
    <source>
        <dbReference type="ARBA" id="ARBA00022737"/>
    </source>
</evidence>
<accession>A0A1B6DTA7</accession>
<evidence type="ECO:0000256" key="2">
    <source>
        <dbReference type="ARBA" id="ARBA00022552"/>
    </source>
</evidence>
<dbReference type="AlphaFoldDB" id="A0A1B6DTA7"/>
<keyword evidence="3" id="KW-0597">Phosphoprotein</keyword>
<evidence type="ECO:0000256" key="8">
    <source>
        <dbReference type="ARBA" id="ARBA00058527"/>
    </source>
</evidence>
<dbReference type="GO" id="GO:0006364">
    <property type="term" value="P:rRNA processing"/>
    <property type="evidence" value="ECO:0007669"/>
    <property type="project" value="UniProtKB-KW"/>
</dbReference>
<keyword evidence="5" id="KW-0677">Repeat</keyword>
<keyword evidence="4" id="KW-0853">WD repeat</keyword>
<evidence type="ECO:0000256" key="9">
    <source>
        <dbReference type="ARBA" id="ARBA00074442"/>
    </source>
</evidence>
<dbReference type="GO" id="GO:0032040">
    <property type="term" value="C:small-subunit processome"/>
    <property type="evidence" value="ECO:0007669"/>
    <property type="project" value="TreeGrafter"/>
</dbReference>
<sequence length="356" mass="39845">MRVDLNWMMMRMMLYLNDVEISLKKKTTVLNKGLLNFKKMTNLNKLTQNEGPFINTVQFHPTSTVALVAGSSGNSTIFQVDGKNNPILQILKFEKFPIRCARFSQDGNSFLVGSHKYSYYYVYDMIQGKSIRIPSHHLTGQTNMKKFELSPDGKLIAVVGKFGNIHLLNAKSKEWIDTLKINCEVMDICFTVDGLKLYSFGDNGEIYVWDMNSRLCIHRFTDEGCFKGTTIAISPNNQLLACGSGSGIVNIYQTATALENRNPQPMKTIFNLITPVSSLDFNSTSELLAMSSGDKENAAKLLHFPSLTVFKNFPVVRTSQIGLVKSQAFSPNSGFIAYGNSANSALLYRLKHFGNY</sequence>
<name>A0A1B6DTA7_9HEMI</name>
<dbReference type="SMART" id="SM00320">
    <property type="entry name" value="WD40"/>
    <property type="match status" value="5"/>
</dbReference>
<dbReference type="EMBL" id="GEDC01008397">
    <property type="protein sequence ID" value="JAS28901.1"/>
    <property type="molecule type" value="Transcribed_RNA"/>
</dbReference>
<dbReference type="PANTHER" id="PTHR18359:SF0">
    <property type="entry name" value="U3 SMALL NUCLEOLAR RNA-ASSOCIATED PROTEIN 18 HOMOLOG"/>
    <property type="match status" value="1"/>
</dbReference>
<dbReference type="SUPFAM" id="SSF50978">
    <property type="entry name" value="WD40 repeat-like"/>
    <property type="match status" value="1"/>
</dbReference>
<evidence type="ECO:0000256" key="1">
    <source>
        <dbReference type="ARBA" id="ARBA00004604"/>
    </source>
</evidence>
<proteinExistence type="inferred from homology"/>
<dbReference type="Gene3D" id="2.130.10.10">
    <property type="entry name" value="YVTN repeat-like/Quinoprotein amine dehydrogenase"/>
    <property type="match status" value="1"/>
</dbReference>
<evidence type="ECO:0000256" key="4">
    <source>
        <dbReference type="ARBA" id="ARBA00022574"/>
    </source>
</evidence>
<dbReference type="InterPro" id="IPR045161">
    <property type="entry name" value="Utp18"/>
</dbReference>
<dbReference type="Pfam" id="PF00400">
    <property type="entry name" value="WD40"/>
    <property type="match status" value="1"/>
</dbReference>
<evidence type="ECO:0000313" key="11">
    <source>
        <dbReference type="EMBL" id="JAS28901.1"/>
    </source>
</evidence>
<organism evidence="11">
    <name type="scientific">Clastoptera arizonana</name>
    <name type="common">Arizona spittle bug</name>
    <dbReference type="NCBI Taxonomy" id="38151"/>
    <lineage>
        <taxon>Eukaryota</taxon>
        <taxon>Metazoa</taxon>
        <taxon>Ecdysozoa</taxon>
        <taxon>Arthropoda</taxon>
        <taxon>Hexapoda</taxon>
        <taxon>Insecta</taxon>
        <taxon>Pterygota</taxon>
        <taxon>Neoptera</taxon>
        <taxon>Paraneoptera</taxon>
        <taxon>Hemiptera</taxon>
        <taxon>Auchenorrhyncha</taxon>
        <taxon>Cercopoidea</taxon>
        <taxon>Clastopteridae</taxon>
        <taxon>Clastoptera</taxon>
    </lineage>
</organism>